<comment type="caution">
    <text evidence="2">The sequence shown here is derived from an EMBL/GenBank/DDBJ whole genome shotgun (WGS) entry which is preliminary data.</text>
</comment>
<dbReference type="RefSeq" id="WP_264729122.1">
    <property type="nucleotide sequence ID" value="NZ_JAPDNR010000001.1"/>
</dbReference>
<dbReference type="InterPro" id="IPR023809">
    <property type="entry name" value="Thiopep_bacteriocin_synth_dom"/>
</dbReference>
<gene>
    <name evidence="2" type="ORF">OL497_06900</name>
</gene>
<protein>
    <submittedName>
        <fullName evidence="2">Thiopeptide-type bacteriocin biosynthesis protein</fullName>
    </submittedName>
</protein>
<evidence type="ECO:0000313" key="2">
    <source>
        <dbReference type="EMBL" id="MCW3483614.1"/>
    </source>
</evidence>
<proteinExistence type="predicted"/>
<accession>A0ABT3II49</accession>
<organism evidence="2 3">
    <name type="scientific">Chitinophaga nivalis</name>
    <dbReference type="NCBI Taxonomy" id="2991709"/>
    <lineage>
        <taxon>Bacteria</taxon>
        <taxon>Pseudomonadati</taxon>
        <taxon>Bacteroidota</taxon>
        <taxon>Chitinophagia</taxon>
        <taxon>Chitinophagales</taxon>
        <taxon>Chitinophagaceae</taxon>
        <taxon>Chitinophaga</taxon>
    </lineage>
</organism>
<dbReference type="EMBL" id="JAPDNS010000001">
    <property type="protein sequence ID" value="MCW3483614.1"/>
    <property type="molecule type" value="Genomic_DNA"/>
</dbReference>
<keyword evidence="3" id="KW-1185">Reference proteome</keyword>
<evidence type="ECO:0000259" key="1">
    <source>
        <dbReference type="Pfam" id="PF14028"/>
    </source>
</evidence>
<dbReference type="Pfam" id="PF14028">
    <property type="entry name" value="Lant_dehydr_C"/>
    <property type="match status" value="1"/>
</dbReference>
<reference evidence="2 3" key="1">
    <citation type="submission" date="2022-10" db="EMBL/GenBank/DDBJ databases">
        <title>Chitinophaga nivalis PC15 sp. nov., isolated from Pyeongchang county, South Korea.</title>
        <authorList>
            <person name="Trinh H.N."/>
        </authorList>
    </citation>
    <scope>NUCLEOTIDE SEQUENCE [LARGE SCALE GENOMIC DNA]</scope>
    <source>
        <strain evidence="2 3">PC14</strain>
    </source>
</reference>
<feature type="domain" description="Thiopeptide-type bacteriocin biosynthesis" evidence="1">
    <location>
        <begin position="5"/>
        <end position="278"/>
    </location>
</feature>
<evidence type="ECO:0000313" key="3">
    <source>
        <dbReference type="Proteomes" id="UP001207742"/>
    </source>
</evidence>
<sequence length="294" mass="34146">MNTHWLSAHLFYNGNLNLLLQQLVSPFLQEAQPLLRPDMPYFFIRYNEGGPHIRLRLQVSPHREYAVKDMLAQYVRTFTVPDPDIAAPVLSYIDYIPETDRYGDARTLPLAEEIFYLSSAVIRQWIDEKQTWDYHLAFSSALQLHTCFFYALQGGYGTFQRICEGFIAGWLPRLYDPARPEAVQQMELTAQMESRYEQYKAVLQPAILASWEALQQKQADVLLQTFTMRLTCIFQRYRKLITQPAQLEQIARSLLHMTHNRLGIANMDEAYIMYLTLKSMAPVYDDSGLSPSTN</sequence>
<dbReference type="NCBIfam" id="TIGR03891">
    <property type="entry name" value="thiopep_ocin"/>
    <property type="match status" value="1"/>
</dbReference>
<name>A0ABT3II49_9BACT</name>
<dbReference type="Proteomes" id="UP001207742">
    <property type="component" value="Unassembled WGS sequence"/>
</dbReference>